<dbReference type="EMBL" id="BARW01023604">
    <property type="protein sequence ID" value="GAI97594.1"/>
    <property type="molecule type" value="Genomic_DNA"/>
</dbReference>
<feature type="non-terminal residue" evidence="1">
    <location>
        <position position="222"/>
    </location>
</feature>
<evidence type="ECO:0000313" key="1">
    <source>
        <dbReference type="EMBL" id="GAI97594.1"/>
    </source>
</evidence>
<sequence>MSEGLFSAYSDESGIYDKRYQAIAVVSGSDIELAQLRTRLENILNNDELNELKFVNINRSKSRTTKAARDFLKCTVREFASRARLRIDVIVWDEQSSKSAKTNDRTARLEDMYHRVLTYIGRQWKQISWKFYPDENSQIHWHQIVSFLNRTHVNRPQPRLLQLFESSELDQAFRFSSVEQLSSFDEPLIQLADLFAGMARFSREEGEQCVQWLNSWGNKAQL</sequence>
<dbReference type="InterPro" id="IPR024524">
    <property type="entry name" value="DUF3800"/>
</dbReference>
<accession>X1UZ06</accession>
<dbReference type="AlphaFoldDB" id="X1UZ06"/>
<name>X1UZ06_9ZZZZ</name>
<evidence type="ECO:0008006" key="2">
    <source>
        <dbReference type="Google" id="ProtNLM"/>
    </source>
</evidence>
<gene>
    <name evidence="1" type="ORF">S12H4_39105</name>
</gene>
<dbReference type="Pfam" id="PF12686">
    <property type="entry name" value="DUF3800"/>
    <property type="match status" value="1"/>
</dbReference>
<reference evidence="1" key="1">
    <citation type="journal article" date="2014" name="Front. Microbiol.">
        <title>High frequency of phylogenetically diverse reductive dehalogenase-homologous genes in deep subseafloor sedimentary metagenomes.</title>
        <authorList>
            <person name="Kawai M."/>
            <person name="Futagami T."/>
            <person name="Toyoda A."/>
            <person name="Takaki Y."/>
            <person name="Nishi S."/>
            <person name="Hori S."/>
            <person name="Arai W."/>
            <person name="Tsubouchi T."/>
            <person name="Morono Y."/>
            <person name="Uchiyama I."/>
            <person name="Ito T."/>
            <person name="Fujiyama A."/>
            <person name="Inagaki F."/>
            <person name="Takami H."/>
        </authorList>
    </citation>
    <scope>NUCLEOTIDE SEQUENCE</scope>
    <source>
        <strain evidence="1">Expedition CK06-06</strain>
    </source>
</reference>
<organism evidence="1">
    <name type="scientific">marine sediment metagenome</name>
    <dbReference type="NCBI Taxonomy" id="412755"/>
    <lineage>
        <taxon>unclassified sequences</taxon>
        <taxon>metagenomes</taxon>
        <taxon>ecological metagenomes</taxon>
    </lineage>
</organism>
<comment type="caution">
    <text evidence="1">The sequence shown here is derived from an EMBL/GenBank/DDBJ whole genome shotgun (WGS) entry which is preliminary data.</text>
</comment>
<protein>
    <recommendedName>
        <fullName evidence="2">DUF3800 domain-containing protein</fullName>
    </recommendedName>
</protein>
<proteinExistence type="predicted"/>